<dbReference type="PANTHER" id="PTHR12300">
    <property type="entry name" value="HVA22-LIKE PROTEINS"/>
    <property type="match status" value="1"/>
</dbReference>
<dbReference type="RefSeq" id="XP_032454860.1">
    <property type="nucleotide sequence ID" value="XM_032598969.1"/>
</dbReference>
<dbReference type="InterPro" id="IPR004345">
    <property type="entry name" value="TB2_DP1_HVA22"/>
</dbReference>
<dbReference type="Pfam" id="PF03134">
    <property type="entry name" value="TB2_DP1_HVA22"/>
    <property type="match status" value="1"/>
</dbReference>
<feature type="region of interest" description="Disordered" evidence="2">
    <location>
        <begin position="632"/>
        <end position="651"/>
    </location>
</feature>
<accession>A0A7M7QW56</accession>
<dbReference type="GO" id="GO:0008017">
    <property type="term" value="F:microtubule binding"/>
    <property type="evidence" value="ECO:0007669"/>
    <property type="project" value="TreeGrafter"/>
</dbReference>
<sequence>MFNLHHRISSVYFSHLSPSLRVSPKMSARLESSMTTKNCEATWWTSDEKLLTNERKLKDLLDISSSNDEESILCSFGASGGATISRMLARKSIVWAKDSLERLPIRLTLENVGVFTLFLALLMPRAITYWLLYPLFRLVFGTLYPAYASYKAVRTKNVKEYVKWMMYWIVFALFTCAETFTDVFFSFWFPFYYEIKIILVLWLLSPATKGSSILYRRFVHPALCRREAEIDDALARATEQGYTAVLQLGSKGVNYATTVLMQTAIKGGGGLVQQLRKSYSLSDLTGEKEDENRNHEHLPDEVDLDEPRRRERSGRRGYSPRRTQSSSNRMEMYFTEVDLDVRQSRSREPVGSLTNIKSSDDISSGYSSGEALQSQRSSTTSEHLVRTASVGARNRTKPRTTTKKSPEVDEMQEDEQHVENIEQLSLVNPLSLLTPEQTLEILSFLNKHKDHIKMIQGTQNLSDSDDDSTLKADLPPAVKIEVNKDESKQEDIVHSVIDVKVEEVAREEPQDNKIVIDVTNINKEMCSEKLDELKELLQNANKAVATIVSSQENLSQLDGEISIIQKTNTLEIKSSPSISRSSSPDCSERAGKYHKKPAPKAPETSKEEDDEEEEKALKATLVIKTGTVKSFTDNEPVKRRKKSSAKTAARDSFSKLLTIPKNIFHNAFHKDSKEDDAKSLSSEKSVSCENVDVTNVLLHAMHDDKNRSSEGDTYISLRSDSIDGDIATSQVQKPEEEEPKNIRKEETIV</sequence>
<feature type="compositionally biased region" description="Basic and acidic residues" evidence="2">
    <location>
        <begin position="739"/>
        <end position="749"/>
    </location>
</feature>
<feature type="transmembrane region" description="Helical" evidence="3">
    <location>
        <begin position="167"/>
        <end position="189"/>
    </location>
</feature>
<dbReference type="GO" id="GO:0005789">
    <property type="term" value="C:endoplasmic reticulum membrane"/>
    <property type="evidence" value="ECO:0007669"/>
    <property type="project" value="TreeGrafter"/>
</dbReference>
<feature type="compositionally biased region" description="Low complexity" evidence="2">
    <location>
        <begin position="574"/>
        <end position="585"/>
    </location>
</feature>
<dbReference type="OrthoDB" id="10009287at2759"/>
<evidence type="ECO:0000256" key="2">
    <source>
        <dbReference type="SAM" id="MobiDB-lite"/>
    </source>
</evidence>
<feature type="region of interest" description="Disordered" evidence="2">
    <location>
        <begin position="700"/>
        <end position="749"/>
    </location>
</feature>
<feature type="compositionally biased region" description="Polar residues" evidence="2">
    <location>
        <begin position="370"/>
        <end position="382"/>
    </location>
</feature>
<feature type="compositionally biased region" description="Basic and acidic residues" evidence="2">
    <location>
        <begin position="339"/>
        <end position="348"/>
    </location>
</feature>
<feature type="transmembrane region" description="Helical" evidence="3">
    <location>
        <begin position="129"/>
        <end position="147"/>
    </location>
</feature>
<reference evidence="4" key="1">
    <citation type="submission" date="2021-01" db="UniProtKB">
        <authorList>
            <consortium name="EnsemblMetazoa"/>
        </authorList>
    </citation>
    <scope>IDENTIFICATION</scope>
</reference>
<evidence type="ECO:0000313" key="5">
    <source>
        <dbReference type="Proteomes" id="UP000002358"/>
    </source>
</evidence>
<keyword evidence="3" id="KW-0472">Membrane</keyword>
<dbReference type="GO" id="GO:0071782">
    <property type="term" value="C:endoplasmic reticulum tubular network"/>
    <property type="evidence" value="ECO:0007669"/>
    <property type="project" value="TreeGrafter"/>
</dbReference>
<feature type="compositionally biased region" description="Basic residues" evidence="2">
    <location>
        <begin position="310"/>
        <end position="319"/>
    </location>
</feature>
<keyword evidence="3" id="KW-0812">Transmembrane</keyword>
<feature type="region of interest" description="Disordered" evidence="2">
    <location>
        <begin position="573"/>
        <end position="615"/>
    </location>
</feature>
<keyword evidence="1" id="KW-0175">Coiled coil</keyword>
<protein>
    <submittedName>
        <fullName evidence="4">Uncharacterized protein</fullName>
    </submittedName>
</protein>
<feature type="compositionally biased region" description="Basic and acidic residues" evidence="2">
    <location>
        <begin position="285"/>
        <end position="309"/>
    </location>
</feature>
<evidence type="ECO:0000313" key="4">
    <source>
        <dbReference type="EnsemblMetazoa" id="XP_032454860"/>
    </source>
</evidence>
<dbReference type="GO" id="GO:0005881">
    <property type="term" value="C:cytoplasmic microtubule"/>
    <property type="evidence" value="ECO:0007669"/>
    <property type="project" value="TreeGrafter"/>
</dbReference>
<feature type="region of interest" description="Disordered" evidence="2">
    <location>
        <begin position="285"/>
        <end position="414"/>
    </location>
</feature>
<dbReference type="GO" id="GO:0071786">
    <property type="term" value="P:endoplasmic reticulum tubular network organization"/>
    <property type="evidence" value="ECO:0007669"/>
    <property type="project" value="TreeGrafter"/>
</dbReference>
<proteinExistence type="predicted"/>
<evidence type="ECO:0000256" key="3">
    <source>
        <dbReference type="SAM" id="Phobius"/>
    </source>
</evidence>
<feature type="compositionally biased region" description="Basic and acidic residues" evidence="2">
    <location>
        <begin position="700"/>
        <end position="710"/>
    </location>
</feature>
<dbReference type="Proteomes" id="UP000002358">
    <property type="component" value="Chromosome 4"/>
</dbReference>
<evidence type="ECO:0000256" key="1">
    <source>
        <dbReference type="SAM" id="Coils"/>
    </source>
</evidence>
<organism evidence="4 5">
    <name type="scientific">Nasonia vitripennis</name>
    <name type="common">Parasitic wasp</name>
    <dbReference type="NCBI Taxonomy" id="7425"/>
    <lineage>
        <taxon>Eukaryota</taxon>
        <taxon>Metazoa</taxon>
        <taxon>Ecdysozoa</taxon>
        <taxon>Arthropoda</taxon>
        <taxon>Hexapoda</taxon>
        <taxon>Insecta</taxon>
        <taxon>Pterygota</taxon>
        <taxon>Neoptera</taxon>
        <taxon>Endopterygota</taxon>
        <taxon>Hymenoptera</taxon>
        <taxon>Apocrita</taxon>
        <taxon>Proctotrupomorpha</taxon>
        <taxon>Chalcidoidea</taxon>
        <taxon>Pteromalidae</taxon>
        <taxon>Pteromalinae</taxon>
        <taxon>Nasonia</taxon>
    </lineage>
</organism>
<dbReference type="EnsemblMetazoa" id="XM_032598969">
    <property type="protein sequence ID" value="XP_032454860"/>
    <property type="gene ID" value="LOC100120566"/>
</dbReference>
<dbReference type="PANTHER" id="PTHR12300:SF117">
    <property type="entry name" value="LP05237P-RELATED"/>
    <property type="match status" value="1"/>
</dbReference>
<name>A0A7M7QW56_NASVI</name>
<dbReference type="GeneID" id="100120566"/>
<dbReference type="AlphaFoldDB" id="A0A7M7QW56"/>
<feature type="coiled-coil region" evidence="1">
    <location>
        <begin position="523"/>
        <end position="553"/>
    </location>
</feature>
<keyword evidence="5" id="KW-1185">Reference proteome</keyword>
<keyword evidence="3" id="KW-1133">Transmembrane helix</keyword>
<dbReference type="InParanoid" id="A0A7M7QW56"/>
<dbReference type="FunCoup" id="A0A7M7QW56">
    <property type="interactions" value="6"/>
</dbReference>